<dbReference type="AlphaFoldDB" id="A0A507ELN0"/>
<dbReference type="EMBL" id="QEAP01000532">
    <property type="protein sequence ID" value="TPX64711.1"/>
    <property type="molecule type" value="Genomic_DNA"/>
</dbReference>
<feature type="compositionally biased region" description="Polar residues" evidence="1">
    <location>
        <begin position="412"/>
        <end position="447"/>
    </location>
</feature>
<feature type="transmembrane region" description="Helical" evidence="2">
    <location>
        <begin position="39"/>
        <end position="62"/>
    </location>
</feature>
<keyword evidence="2" id="KW-0812">Transmembrane</keyword>
<feature type="transmembrane region" description="Helical" evidence="2">
    <location>
        <begin position="68"/>
        <end position="86"/>
    </location>
</feature>
<feature type="compositionally biased region" description="Low complexity" evidence="1">
    <location>
        <begin position="475"/>
        <end position="486"/>
    </location>
</feature>
<evidence type="ECO:0000313" key="3">
    <source>
        <dbReference type="EMBL" id="TPX64711.1"/>
    </source>
</evidence>
<protein>
    <recommendedName>
        <fullName evidence="5">RGS domain-containing protein</fullName>
    </recommendedName>
</protein>
<comment type="caution">
    <text evidence="3">The sequence shown here is derived from an EMBL/GenBank/DDBJ whole genome shotgun (WGS) entry which is preliminary data.</text>
</comment>
<evidence type="ECO:0000256" key="2">
    <source>
        <dbReference type="SAM" id="Phobius"/>
    </source>
</evidence>
<evidence type="ECO:0000313" key="4">
    <source>
        <dbReference type="Proteomes" id="UP000320333"/>
    </source>
</evidence>
<keyword evidence="2" id="KW-0472">Membrane</keyword>
<keyword evidence="2" id="KW-1133">Transmembrane helix</keyword>
<evidence type="ECO:0008006" key="5">
    <source>
        <dbReference type="Google" id="ProtNLM"/>
    </source>
</evidence>
<dbReference type="InterPro" id="IPR044926">
    <property type="entry name" value="RGS_subdomain_2"/>
</dbReference>
<name>A0A507ELN0_9FUNG</name>
<feature type="transmembrane region" description="Helical" evidence="2">
    <location>
        <begin position="6"/>
        <end position="27"/>
    </location>
</feature>
<evidence type="ECO:0000256" key="1">
    <source>
        <dbReference type="SAM" id="MobiDB-lite"/>
    </source>
</evidence>
<dbReference type="Proteomes" id="UP000320333">
    <property type="component" value="Unassembled WGS sequence"/>
</dbReference>
<accession>A0A507ELN0</accession>
<keyword evidence="4" id="KW-1185">Reference proteome</keyword>
<reference evidence="3 4" key="1">
    <citation type="journal article" date="2019" name="Sci. Rep.">
        <title>Comparative genomics of chytrid fungi reveal insights into the obligate biotrophic and pathogenic lifestyle of Synchytrium endobioticum.</title>
        <authorList>
            <person name="van de Vossenberg B.T.L.H."/>
            <person name="Warris S."/>
            <person name="Nguyen H.D.T."/>
            <person name="van Gent-Pelzer M.P.E."/>
            <person name="Joly D.L."/>
            <person name="van de Geest H.C."/>
            <person name="Bonants P.J.M."/>
            <person name="Smith D.S."/>
            <person name="Levesque C.A."/>
            <person name="van der Lee T.A.J."/>
        </authorList>
    </citation>
    <scope>NUCLEOTIDE SEQUENCE [LARGE SCALE GENOMIC DNA]</scope>
    <source>
        <strain evidence="3 4">CBS 675.73</strain>
    </source>
</reference>
<proteinExistence type="predicted"/>
<dbReference type="Gene3D" id="1.10.167.10">
    <property type="entry name" value="Regulator of G-protein Signalling 4, domain 2"/>
    <property type="match status" value="1"/>
</dbReference>
<sequence>MPFISPEGAFLCAWFAFCALSITAYYLRRHKPLIKARPAMLTINQTVSNISAVFFIHATYLANVPCFVRVWAINFSVVIWTTTTLVRNFQLYVQYRFNQNLLFKDGKAQVSGTSSAAVVGPVDEFGYPIGNTQNSAAVPTAPLNELNSLNYTTKTNSAESLARKGVGLKRAFIKLTDKWIIDKVVYKRINRIIIALYIITGSYLLVVQFFSKSMAIIPVVNFKCSFDLLQYGLLIGGVLFVEFLFSSPFLPSSCGNSSSATQQLLICGGIFSMWLIHDISDSNFITQDCLITYCVGLPSGIVFLAFQQIPALTRLSFDPSWIIIIPLFTSQITSIAIPVLLTFWEDYRSMKVKIDMNLTSFKAALEERQLFQEIKEYAIRDMCGENVFFLEALKDLKKDAISEFTKGRSRAPSCSQRKSSNSLMQSGFTVSKASKMRSTSVQTTTEAQEGLKPTELPSIHETSYQTIPRLDNDLSSVRRGTTSVVSHESQSRSESIDFIPGTPRVAPEHRTRRSHKDTLAFDKEPVPPSLVYKFKQFDSLYCVVGGQMEVNLSADARRNLNSVRETDDWRIGTFDQARLEILNVLVRGFNTLVYQA</sequence>
<gene>
    <name evidence="3" type="ORF">CcCBS67573_g08336</name>
</gene>
<organism evidence="3 4">
    <name type="scientific">Chytriomyces confervae</name>
    <dbReference type="NCBI Taxonomy" id="246404"/>
    <lineage>
        <taxon>Eukaryota</taxon>
        <taxon>Fungi</taxon>
        <taxon>Fungi incertae sedis</taxon>
        <taxon>Chytridiomycota</taxon>
        <taxon>Chytridiomycota incertae sedis</taxon>
        <taxon>Chytridiomycetes</taxon>
        <taxon>Chytridiales</taxon>
        <taxon>Chytriomycetaceae</taxon>
        <taxon>Chytriomyces</taxon>
    </lineage>
</organism>
<feature type="region of interest" description="Disordered" evidence="1">
    <location>
        <begin position="407"/>
        <end position="515"/>
    </location>
</feature>
<feature type="transmembrane region" description="Helical" evidence="2">
    <location>
        <begin position="192"/>
        <end position="211"/>
    </location>
</feature>
<dbReference type="SUPFAM" id="SSF48097">
    <property type="entry name" value="Regulator of G-protein signaling, RGS"/>
    <property type="match status" value="1"/>
</dbReference>
<dbReference type="InterPro" id="IPR036305">
    <property type="entry name" value="RGS_sf"/>
</dbReference>
<dbReference type="STRING" id="246404.A0A507ELN0"/>
<dbReference type="OrthoDB" id="2115824at2759"/>
<feature type="transmembrane region" description="Helical" evidence="2">
    <location>
        <begin position="231"/>
        <end position="250"/>
    </location>
</feature>
<feature type="transmembrane region" description="Helical" evidence="2">
    <location>
        <begin position="321"/>
        <end position="344"/>
    </location>
</feature>
<feature type="transmembrane region" description="Helical" evidence="2">
    <location>
        <begin position="290"/>
        <end position="309"/>
    </location>
</feature>